<dbReference type="AlphaFoldDB" id="A0A183DKP4"/>
<reference evidence="4" key="1">
    <citation type="submission" date="2016-06" db="UniProtKB">
        <authorList>
            <consortium name="WormBaseParasite"/>
        </authorList>
    </citation>
    <scope>IDENTIFICATION</scope>
</reference>
<sequence length="48" mass="5758">MNGVAVETNRPLRYRCTYCERMFHHRKDKVFFVGIASLFWLLVLTKLP</sequence>
<dbReference type="OrthoDB" id="9439903at2759"/>
<feature type="transmembrane region" description="Helical" evidence="1">
    <location>
        <begin position="30"/>
        <end position="47"/>
    </location>
</feature>
<name>A0A183DKP4_9BILA</name>
<evidence type="ECO:0000313" key="3">
    <source>
        <dbReference type="Proteomes" id="UP000271098"/>
    </source>
</evidence>
<keyword evidence="3" id="KW-1185">Reference proteome</keyword>
<protein>
    <submittedName>
        <fullName evidence="4">Transposase</fullName>
    </submittedName>
</protein>
<proteinExistence type="predicted"/>
<dbReference type="EMBL" id="UYRT01029765">
    <property type="protein sequence ID" value="VDK70377.1"/>
    <property type="molecule type" value="Genomic_DNA"/>
</dbReference>
<organism evidence="4">
    <name type="scientific">Gongylonema pulchrum</name>
    <dbReference type="NCBI Taxonomy" id="637853"/>
    <lineage>
        <taxon>Eukaryota</taxon>
        <taxon>Metazoa</taxon>
        <taxon>Ecdysozoa</taxon>
        <taxon>Nematoda</taxon>
        <taxon>Chromadorea</taxon>
        <taxon>Rhabditida</taxon>
        <taxon>Spirurina</taxon>
        <taxon>Spiruromorpha</taxon>
        <taxon>Spiruroidea</taxon>
        <taxon>Gongylonematidae</taxon>
        <taxon>Gongylonema</taxon>
    </lineage>
</organism>
<keyword evidence="1" id="KW-0812">Transmembrane</keyword>
<keyword evidence="1" id="KW-0472">Membrane</keyword>
<evidence type="ECO:0000256" key="1">
    <source>
        <dbReference type="SAM" id="Phobius"/>
    </source>
</evidence>
<evidence type="ECO:0000313" key="2">
    <source>
        <dbReference type="EMBL" id="VDK70377.1"/>
    </source>
</evidence>
<reference evidence="2 3" key="2">
    <citation type="submission" date="2018-11" db="EMBL/GenBank/DDBJ databases">
        <authorList>
            <consortium name="Pathogen Informatics"/>
        </authorList>
    </citation>
    <scope>NUCLEOTIDE SEQUENCE [LARGE SCALE GENOMIC DNA]</scope>
</reference>
<dbReference type="WBParaSite" id="GPUH_0000929601-mRNA-1">
    <property type="protein sequence ID" value="GPUH_0000929601-mRNA-1"/>
    <property type="gene ID" value="GPUH_0000929601"/>
</dbReference>
<evidence type="ECO:0000313" key="4">
    <source>
        <dbReference type="WBParaSite" id="GPUH_0000929601-mRNA-1"/>
    </source>
</evidence>
<keyword evidence="1" id="KW-1133">Transmembrane helix</keyword>
<dbReference type="Proteomes" id="UP000271098">
    <property type="component" value="Unassembled WGS sequence"/>
</dbReference>
<accession>A0A183DKP4</accession>
<gene>
    <name evidence="2" type="ORF">GPUH_LOCUS9285</name>
</gene>